<evidence type="ECO:0000313" key="1">
    <source>
        <dbReference type="EMBL" id="KKN65294.1"/>
    </source>
</evidence>
<sequence length="516" mass="59423">MIEEKIDREELIVYEILRHPVLCAEFLENVDRQEWEEEWKFTLYQKQFICDFNSYVSLCCGRSVGKTVAIVHLLVWYLINKVFPNDYLVYTVPNKVHLDPVFMGLTRQFRSNSILRSYVDKRGGINASDHNIKLKNLTMLDCRIAGTSGGGQSVIGMHSPVEFLDESGFYPWGTWIELQPTLNTFQKGFRQFVSGVPTGMREKNVCFYADTLDPKFSTHRISAHENPRYSKEDEERNIHQFGGIDSEDYIHLVLGKHGTPTFAVFDRTLMKFADYPVYKTKINGIKMTTLQEIIARLALIPSIDAKYDFLLVGIDLGYTDPTAIHILYSRNGIKRYHARIQLEKVKYPFQKKIIDYLDEKFGRFDIIGIDAGGPGKPVVQDLLEGDAYIHKDYKKRMIPIEFGANIHLGEDSEGEEIKTKLRPFAFSVLQEYTNSHRIIYSSTDLDLVAELERTTYSKNVRGEIIYRTLTPGGGNRGADHNTAALLCAAIAHWQVKDSDIHRYKPKKLLTPRWLRR</sequence>
<proteinExistence type="predicted"/>
<dbReference type="InterPro" id="IPR027417">
    <property type="entry name" value="P-loop_NTPase"/>
</dbReference>
<gene>
    <name evidence="1" type="ORF">LCGC14_0482770</name>
</gene>
<comment type="caution">
    <text evidence="1">The sequence shown here is derived from an EMBL/GenBank/DDBJ whole genome shotgun (WGS) entry which is preliminary data.</text>
</comment>
<evidence type="ECO:0008006" key="2">
    <source>
        <dbReference type="Google" id="ProtNLM"/>
    </source>
</evidence>
<dbReference type="Gene3D" id="3.30.420.240">
    <property type="match status" value="1"/>
</dbReference>
<name>A0A0F9SE69_9ZZZZ</name>
<protein>
    <recommendedName>
        <fullName evidence="2">Terminase large subunit gp17-like C-terminal domain-containing protein</fullName>
    </recommendedName>
</protein>
<organism evidence="1">
    <name type="scientific">marine sediment metagenome</name>
    <dbReference type="NCBI Taxonomy" id="412755"/>
    <lineage>
        <taxon>unclassified sequences</taxon>
        <taxon>metagenomes</taxon>
        <taxon>ecological metagenomes</taxon>
    </lineage>
</organism>
<dbReference type="EMBL" id="LAZR01000528">
    <property type="protein sequence ID" value="KKN65294.1"/>
    <property type="molecule type" value="Genomic_DNA"/>
</dbReference>
<dbReference type="AlphaFoldDB" id="A0A0F9SE69"/>
<accession>A0A0F9SE69</accession>
<reference evidence="1" key="1">
    <citation type="journal article" date="2015" name="Nature">
        <title>Complex archaea that bridge the gap between prokaryotes and eukaryotes.</title>
        <authorList>
            <person name="Spang A."/>
            <person name="Saw J.H."/>
            <person name="Jorgensen S.L."/>
            <person name="Zaremba-Niedzwiedzka K."/>
            <person name="Martijn J."/>
            <person name="Lind A.E."/>
            <person name="van Eijk R."/>
            <person name="Schleper C."/>
            <person name="Guy L."/>
            <person name="Ettema T.J."/>
        </authorList>
    </citation>
    <scope>NUCLEOTIDE SEQUENCE</scope>
</reference>
<dbReference type="Gene3D" id="3.40.50.300">
    <property type="entry name" value="P-loop containing nucleotide triphosphate hydrolases"/>
    <property type="match status" value="1"/>
</dbReference>